<evidence type="ECO:0000256" key="7">
    <source>
        <dbReference type="ARBA" id="ARBA00022927"/>
    </source>
</evidence>
<name>N1Q4M8_DOTSN</name>
<evidence type="ECO:0000256" key="10">
    <source>
        <dbReference type="SAM" id="MobiDB-lite"/>
    </source>
</evidence>
<evidence type="ECO:0000256" key="1">
    <source>
        <dbReference type="ARBA" id="ARBA00004163"/>
    </source>
</evidence>
<comment type="subcellular location">
    <subcellularLocation>
        <location evidence="1">Endoplasmic reticulum membrane</location>
        <topology evidence="1">Single-pass type IV membrane protein</topology>
    </subcellularLocation>
</comment>
<keyword evidence="4 11" id="KW-0812">Transmembrane</keyword>
<dbReference type="OMA" id="YAWIFGL"/>
<feature type="compositionally biased region" description="Acidic residues" evidence="10">
    <location>
        <begin position="95"/>
        <end position="112"/>
    </location>
</feature>
<dbReference type="Proteomes" id="UP000016933">
    <property type="component" value="Unassembled WGS sequence"/>
</dbReference>
<reference evidence="12 13" key="2">
    <citation type="journal article" date="2012" name="PLoS Pathog.">
        <title>Diverse lifestyles and strategies of plant pathogenesis encoded in the genomes of eighteen Dothideomycetes fungi.</title>
        <authorList>
            <person name="Ohm R.A."/>
            <person name="Feau N."/>
            <person name="Henrissat B."/>
            <person name="Schoch C.L."/>
            <person name="Horwitz B.A."/>
            <person name="Barry K.W."/>
            <person name="Condon B.J."/>
            <person name="Copeland A.C."/>
            <person name="Dhillon B."/>
            <person name="Glaser F."/>
            <person name="Hesse C.N."/>
            <person name="Kosti I."/>
            <person name="LaButti K."/>
            <person name="Lindquist E.A."/>
            <person name="Lucas S."/>
            <person name="Salamov A.A."/>
            <person name="Bradshaw R.E."/>
            <person name="Ciuffetti L."/>
            <person name="Hamelin R.C."/>
            <person name="Kema G.H.J."/>
            <person name="Lawrence C."/>
            <person name="Scott J.A."/>
            <person name="Spatafora J.W."/>
            <person name="Turgeon B.G."/>
            <person name="de Wit P.J.G.M."/>
            <person name="Zhong S."/>
            <person name="Goodwin S.B."/>
            <person name="Grigoriev I.V."/>
        </authorList>
    </citation>
    <scope>NUCLEOTIDE SEQUENCE [LARGE SCALE GENOMIC DNA]</scope>
    <source>
        <strain evidence="13">NZE10 / CBS 128990</strain>
    </source>
</reference>
<feature type="transmembrane region" description="Helical" evidence="11">
    <location>
        <begin position="268"/>
        <end position="287"/>
    </location>
</feature>
<evidence type="ECO:0000256" key="2">
    <source>
        <dbReference type="ARBA" id="ARBA00007891"/>
    </source>
</evidence>
<keyword evidence="13" id="KW-1185">Reference proteome</keyword>
<dbReference type="eggNOG" id="ENOG502SCD1">
    <property type="taxonomic scope" value="Eukaryota"/>
</dbReference>
<dbReference type="OrthoDB" id="3231855at2759"/>
<protein>
    <recommendedName>
        <fullName evidence="14">t-SNARE coiled-coil homology domain-containing protein</fullName>
    </recommendedName>
</protein>
<organism evidence="12 13">
    <name type="scientific">Dothistroma septosporum (strain NZE10 / CBS 128990)</name>
    <name type="common">Red band needle blight fungus</name>
    <name type="synonym">Mycosphaerella pini</name>
    <dbReference type="NCBI Taxonomy" id="675120"/>
    <lineage>
        <taxon>Eukaryota</taxon>
        <taxon>Fungi</taxon>
        <taxon>Dikarya</taxon>
        <taxon>Ascomycota</taxon>
        <taxon>Pezizomycotina</taxon>
        <taxon>Dothideomycetes</taxon>
        <taxon>Dothideomycetidae</taxon>
        <taxon>Mycosphaerellales</taxon>
        <taxon>Mycosphaerellaceae</taxon>
        <taxon>Dothistroma</taxon>
    </lineage>
</organism>
<dbReference type="STRING" id="675120.N1Q4M8"/>
<evidence type="ECO:0000313" key="12">
    <source>
        <dbReference type="EMBL" id="EME50338.1"/>
    </source>
</evidence>
<keyword evidence="9 11" id="KW-0472">Membrane</keyword>
<accession>N1Q4M8</accession>
<evidence type="ECO:0000256" key="4">
    <source>
        <dbReference type="ARBA" id="ARBA00022692"/>
    </source>
</evidence>
<keyword evidence="3" id="KW-0813">Transport</keyword>
<evidence type="ECO:0000256" key="11">
    <source>
        <dbReference type="SAM" id="Phobius"/>
    </source>
</evidence>
<evidence type="ECO:0000256" key="8">
    <source>
        <dbReference type="ARBA" id="ARBA00022989"/>
    </source>
</evidence>
<keyword evidence="8 11" id="KW-1133">Transmembrane helix</keyword>
<feature type="region of interest" description="Disordered" evidence="10">
    <location>
        <begin position="90"/>
        <end position="196"/>
    </location>
</feature>
<dbReference type="PANTHER" id="PTHR13050:SF7">
    <property type="entry name" value="VESICLE TRANSPORT PROTEIN USE1"/>
    <property type="match status" value="1"/>
</dbReference>
<dbReference type="EMBL" id="KB446535">
    <property type="protein sequence ID" value="EME50338.1"/>
    <property type="molecule type" value="Genomic_DNA"/>
</dbReference>
<dbReference type="GO" id="GO:0006890">
    <property type="term" value="P:retrograde vesicle-mediated transport, Golgi to endoplasmic reticulum"/>
    <property type="evidence" value="ECO:0007669"/>
    <property type="project" value="TreeGrafter"/>
</dbReference>
<feature type="compositionally biased region" description="Polar residues" evidence="10">
    <location>
        <begin position="156"/>
        <end position="168"/>
    </location>
</feature>
<dbReference type="GO" id="GO:0005789">
    <property type="term" value="C:endoplasmic reticulum membrane"/>
    <property type="evidence" value="ECO:0007669"/>
    <property type="project" value="UniProtKB-SubCell"/>
</dbReference>
<keyword evidence="5" id="KW-0256">Endoplasmic reticulum</keyword>
<keyword evidence="6" id="KW-0931">ER-Golgi transport</keyword>
<dbReference type="HOGENOM" id="CLU_027976_0_0_1"/>
<dbReference type="PANTHER" id="PTHR13050">
    <property type="entry name" value="USE1-LIKE PROTEIN"/>
    <property type="match status" value="1"/>
</dbReference>
<feature type="compositionally biased region" description="Polar residues" evidence="10">
    <location>
        <begin position="181"/>
        <end position="196"/>
    </location>
</feature>
<sequence length="293" mass="32842">MASVSPVQLNRLLARLEHTLLTANGNPHLQHSQYERSRVGANIEHARAMLLTLEKQSATVRSQTQRQQMQADLQAERDLIKRLNTRLREITDAATESDDEDEDEDEDDEQDENILNAYDPKRKDTEAGLESGTPQDPRLSETQHHELRSRKPDLQPTDNRSAASTTAREQLFAGKTKDQTEASSMQQTESLMTHNRTEQETLTNGLLGLAQALKESSLQFGASLEADKEVTKRAEGALDKGQQSMEAAQSKMGVLRRMSEGQGWIGRLKLYGMIGALWLACFLLVFVGPKLRF</sequence>
<dbReference type="InterPro" id="IPR019150">
    <property type="entry name" value="Vesicle_transport_protein_Use1"/>
</dbReference>
<proteinExistence type="inferred from homology"/>
<feature type="compositionally biased region" description="Basic and acidic residues" evidence="10">
    <location>
        <begin position="138"/>
        <end position="153"/>
    </location>
</feature>
<dbReference type="GO" id="GO:0031201">
    <property type="term" value="C:SNARE complex"/>
    <property type="evidence" value="ECO:0007669"/>
    <property type="project" value="TreeGrafter"/>
</dbReference>
<evidence type="ECO:0000256" key="9">
    <source>
        <dbReference type="ARBA" id="ARBA00023136"/>
    </source>
</evidence>
<comment type="similarity">
    <text evidence="2">Belongs to the USE1 family.</text>
</comment>
<evidence type="ECO:0000313" key="13">
    <source>
        <dbReference type="Proteomes" id="UP000016933"/>
    </source>
</evidence>
<dbReference type="GO" id="GO:0005484">
    <property type="term" value="F:SNAP receptor activity"/>
    <property type="evidence" value="ECO:0007669"/>
    <property type="project" value="TreeGrafter"/>
</dbReference>
<reference evidence="13" key="1">
    <citation type="journal article" date="2012" name="PLoS Genet.">
        <title>The genomes of the fungal plant pathogens Cladosporium fulvum and Dothistroma septosporum reveal adaptation to different hosts and lifestyles but also signatures of common ancestry.</title>
        <authorList>
            <person name="de Wit P.J.G.M."/>
            <person name="van der Burgt A."/>
            <person name="Oekmen B."/>
            <person name="Stergiopoulos I."/>
            <person name="Abd-Elsalam K.A."/>
            <person name="Aerts A.L."/>
            <person name="Bahkali A.H."/>
            <person name="Beenen H.G."/>
            <person name="Chettri P."/>
            <person name="Cox M.P."/>
            <person name="Datema E."/>
            <person name="de Vries R.P."/>
            <person name="Dhillon B."/>
            <person name="Ganley A.R."/>
            <person name="Griffiths S.A."/>
            <person name="Guo Y."/>
            <person name="Hamelin R.C."/>
            <person name="Henrissat B."/>
            <person name="Kabir M.S."/>
            <person name="Jashni M.K."/>
            <person name="Kema G."/>
            <person name="Klaubauf S."/>
            <person name="Lapidus A."/>
            <person name="Levasseur A."/>
            <person name="Lindquist E."/>
            <person name="Mehrabi R."/>
            <person name="Ohm R.A."/>
            <person name="Owen T.J."/>
            <person name="Salamov A."/>
            <person name="Schwelm A."/>
            <person name="Schijlen E."/>
            <person name="Sun H."/>
            <person name="van den Burg H.A."/>
            <person name="van Ham R.C.H.J."/>
            <person name="Zhang S."/>
            <person name="Goodwin S.B."/>
            <person name="Grigoriev I.V."/>
            <person name="Collemare J."/>
            <person name="Bradshaw R.E."/>
        </authorList>
    </citation>
    <scope>NUCLEOTIDE SEQUENCE [LARGE SCALE GENOMIC DNA]</scope>
    <source>
        <strain evidence="13">NZE10 / CBS 128990</strain>
    </source>
</reference>
<keyword evidence="7" id="KW-0653">Protein transport</keyword>
<dbReference type="AlphaFoldDB" id="N1Q4M8"/>
<dbReference type="GO" id="GO:0015031">
    <property type="term" value="P:protein transport"/>
    <property type="evidence" value="ECO:0007669"/>
    <property type="project" value="UniProtKB-KW"/>
</dbReference>
<evidence type="ECO:0000256" key="5">
    <source>
        <dbReference type="ARBA" id="ARBA00022824"/>
    </source>
</evidence>
<evidence type="ECO:0000256" key="3">
    <source>
        <dbReference type="ARBA" id="ARBA00022448"/>
    </source>
</evidence>
<gene>
    <name evidence="12" type="ORF">DOTSEDRAFT_69013</name>
</gene>
<evidence type="ECO:0008006" key="14">
    <source>
        <dbReference type="Google" id="ProtNLM"/>
    </source>
</evidence>
<evidence type="ECO:0000256" key="6">
    <source>
        <dbReference type="ARBA" id="ARBA00022892"/>
    </source>
</evidence>